<reference evidence="1 2" key="1">
    <citation type="journal article" date="2011" name="PLoS Genet.">
        <title>Genome sequencing and comparative transcriptomics of the model entomopathogenic fungi Metarhizium anisopliae and M. acridum.</title>
        <authorList>
            <person name="Gao Q."/>
            <person name="Jin K."/>
            <person name="Ying S.H."/>
            <person name="Zhang Y."/>
            <person name="Xiao G."/>
            <person name="Shang Y."/>
            <person name="Duan Z."/>
            <person name="Hu X."/>
            <person name="Xie X.Q."/>
            <person name="Zhou G."/>
            <person name="Peng G."/>
            <person name="Luo Z."/>
            <person name="Huang W."/>
            <person name="Wang B."/>
            <person name="Fang W."/>
            <person name="Wang S."/>
            <person name="Zhong Y."/>
            <person name="Ma L.J."/>
            <person name="St Leger R.J."/>
            <person name="Zhao G.P."/>
            <person name="Pei Y."/>
            <person name="Feng M.G."/>
            <person name="Xia Y."/>
            <person name="Wang C."/>
        </authorList>
    </citation>
    <scope>NUCLEOTIDE SEQUENCE [LARGE SCALE GENOMIC DNA]</scope>
    <source>
        <strain evidence="1 2">CQMa 102</strain>
    </source>
</reference>
<dbReference type="EMBL" id="GL698534">
    <property type="protein sequence ID" value="EFY87016.1"/>
    <property type="molecule type" value="Genomic_DNA"/>
</dbReference>
<keyword evidence="2" id="KW-1185">Reference proteome</keyword>
<accession>E9EAL6</accession>
<evidence type="ECO:0000313" key="1">
    <source>
        <dbReference type="EMBL" id="EFY87016.1"/>
    </source>
</evidence>
<sequence length="140" mass="15207">MATIDIATALTIPGLEPTLTKDDLKECTIITGDRWTSLDIEVDRSGTVILPKSAVNAREFLPTGWPGLLQPDDSNPPAGQAWANKVDEFHKVFINKPIGTARELVDELVHQDVLTPSALTLNATQYTARGGVTDRGQRES</sequence>
<dbReference type="AlphaFoldDB" id="E9EAL6"/>
<protein>
    <submittedName>
        <fullName evidence="1">Uncharacterized protein</fullName>
    </submittedName>
</protein>
<organism evidence="2">
    <name type="scientific">Metarhizium acridum (strain CQMa 102)</name>
    <dbReference type="NCBI Taxonomy" id="655827"/>
    <lineage>
        <taxon>Eukaryota</taxon>
        <taxon>Fungi</taxon>
        <taxon>Dikarya</taxon>
        <taxon>Ascomycota</taxon>
        <taxon>Pezizomycotina</taxon>
        <taxon>Sordariomycetes</taxon>
        <taxon>Hypocreomycetidae</taxon>
        <taxon>Hypocreales</taxon>
        <taxon>Clavicipitaceae</taxon>
        <taxon>Metarhizium</taxon>
    </lineage>
</organism>
<dbReference type="HOGENOM" id="CLU_1835615_0_0_1"/>
<proteinExistence type="predicted"/>
<dbReference type="Proteomes" id="UP000002499">
    <property type="component" value="Unassembled WGS sequence"/>
</dbReference>
<evidence type="ECO:0000313" key="2">
    <source>
        <dbReference type="Proteomes" id="UP000002499"/>
    </source>
</evidence>
<name>E9EAL6_METAQ</name>
<dbReference type="OrthoDB" id="2322999at2759"/>
<dbReference type="InParanoid" id="E9EAL6"/>
<gene>
    <name evidence="1" type="ORF">MAC_06914</name>
</gene>